<proteinExistence type="predicted"/>
<comment type="caution">
    <text evidence="1">The sequence shown here is derived from an EMBL/GenBank/DDBJ whole genome shotgun (WGS) entry which is preliminary data.</text>
</comment>
<protein>
    <submittedName>
        <fullName evidence="1">Uncharacterized protein</fullName>
    </submittedName>
</protein>
<evidence type="ECO:0000313" key="1">
    <source>
        <dbReference type="EMBL" id="KAH7909079.1"/>
    </source>
</evidence>
<accession>A0ACB8A7N8</accession>
<evidence type="ECO:0000313" key="2">
    <source>
        <dbReference type="Proteomes" id="UP000790377"/>
    </source>
</evidence>
<dbReference type="EMBL" id="MU267780">
    <property type="protein sequence ID" value="KAH7909079.1"/>
    <property type="molecule type" value="Genomic_DNA"/>
</dbReference>
<sequence length="211" mass="22760">MVALKSALFVTLISVISFAAAKCVHSNSKFGLSLGIYENYHCITHNGDDPHDKVDHYNFHGAALAKGWSQDGCQCLDFRSHGVHSVQSIVLTLGHKQASMDLLYGEKCEQPYDDHDEVYKEENYINEKIKPVYNSAWVCEWGGPTNPKGPGEPSLKEVAKAAGKKGLEDVVRHIGGKIAAKLNWGALEGEGAGAVEGDTILEVGLAVAALL</sequence>
<name>A0ACB8A7N8_9AGAM</name>
<reference evidence="1" key="1">
    <citation type="journal article" date="2021" name="New Phytol.">
        <title>Evolutionary innovations through gain and loss of genes in the ectomycorrhizal Boletales.</title>
        <authorList>
            <person name="Wu G."/>
            <person name="Miyauchi S."/>
            <person name="Morin E."/>
            <person name="Kuo A."/>
            <person name="Drula E."/>
            <person name="Varga T."/>
            <person name="Kohler A."/>
            <person name="Feng B."/>
            <person name="Cao Y."/>
            <person name="Lipzen A."/>
            <person name="Daum C."/>
            <person name="Hundley H."/>
            <person name="Pangilinan J."/>
            <person name="Johnson J."/>
            <person name="Barry K."/>
            <person name="LaButti K."/>
            <person name="Ng V."/>
            <person name="Ahrendt S."/>
            <person name="Min B."/>
            <person name="Choi I.G."/>
            <person name="Park H."/>
            <person name="Plett J.M."/>
            <person name="Magnuson J."/>
            <person name="Spatafora J.W."/>
            <person name="Nagy L.G."/>
            <person name="Henrissat B."/>
            <person name="Grigoriev I.V."/>
            <person name="Yang Z.L."/>
            <person name="Xu J."/>
            <person name="Martin F.M."/>
        </authorList>
    </citation>
    <scope>NUCLEOTIDE SEQUENCE</scope>
    <source>
        <strain evidence="1">ATCC 28755</strain>
    </source>
</reference>
<organism evidence="1 2">
    <name type="scientific">Hygrophoropsis aurantiaca</name>
    <dbReference type="NCBI Taxonomy" id="72124"/>
    <lineage>
        <taxon>Eukaryota</taxon>
        <taxon>Fungi</taxon>
        <taxon>Dikarya</taxon>
        <taxon>Basidiomycota</taxon>
        <taxon>Agaricomycotina</taxon>
        <taxon>Agaricomycetes</taxon>
        <taxon>Agaricomycetidae</taxon>
        <taxon>Boletales</taxon>
        <taxon>Coniophorineae</taxon>
        <taxon>Hygrophoropsidaceae</taxon>
        <taxon>Hygrophoropsis</taxon>
    </lineage>
</organism>
<keyword evidence="2" id="KW-1185">Reference proteome</keyword>
<gene>
    <name evidence="1" type="ORF">BJ138DRAFT_274556</name>
</gene>
<dbReference type="Proteomes" id="UP000790377">
    <property type="component" value="Unassembled WGS sequence"/>
</dbReference>